<proteinExistence type="predicted"/>
<evidence type="ECO:0000313" key="8">
    <source>
        <dbReference type="EMBL" id="RGV77263.1"/>
    </source>
</evidence>
<dbReference type="AlphaFoldDB" id="A0A412ZAZ6"/>
<dbReference type="InterPro" id="IPR027417">
    <property type="entry name" value="P-loop_NTPase"/>
</dbReference>
<dbReference type="InterPro" id="IPR027094">
    <property type="entry name" value="Mitofusin_fam"/>
</dbReference>
<keyword evidence="6" id="KW-0175">Coiled coil</keyword>
<dbReference type="EMBL" id="QRZM01000002">
    <property type="protein sequence ID" value="RGV77263.1"/>
    <property type="molecule type" value="Genomic_DNA"/>
</dbReference>
<protein>
    <recommendedName>
        <fullName evidence="7">Dynamin N-terminal domain-containing protein</fullName>
    </recommendedName>
</protein>
<reference evidence="8 9" key="1">
    <citation type="submission" date="2018-08" db="EMBL/GenBank/DDBJ databases">
        <title>A genome reference for cultivated species of the human gut microbiota.</title>
        <authorList>
            <person name="Zou Y."/>
            <person name="Xue W."/>
            <person name="Luo G."/>
        </authorList>
    </citation>
    <scope>NUCLEOTIDE SEQUENCE [LARGE SCALE GENOMIC DNA]</scope>
    <source>
        <strain evidence="8 9">AF14-18</strain>
    </source>
</reference>
<evidence type="ECO:0000256" key="6">
    <source>
        <dbReference type="SAM" id="Coils"/>
    </source>
</evidence>
<dbReference type="GO" id="GO:0005525">
    <property type="term" value="F:GTP binding"/>
    <property type="evidence" value="ECO:0007669"/>
    <property type="project" value="UniProtKB-KW"/>
</dbReference>
<evidence type="ECO:0000256" key="2">
    <source>
        <dbReference type="ARBA" id="ARBA00022741"/>
    </source>
</evidence>
<evidence type="ECO:0000256" key="5">
    <source>
        <dbReference type="ARBA" id="ARBA00023136"/>
    </source>
</evidence>
<feature type="domain" description="Dynamin N-terminal" evidence="7">
    <location>
        <begin position="140"/>
        <end position="310"/>
    </location>
</feature>
<dbReference type="InterPro" id="IPR045063">
    <property type="entry name" value="Dynamin_N"/>
</dbReference>
<evidence type="ECO:0000313" key="9">
    <source>
        <dbReference type="Proteomes" id="UP000284543"/>
    </source>
</evidence>
<accession>A0A412ZAZ6</accession>
<dbReference type="PANTHER" id="PTHR10465:SF0">
    <property type="entry name" value="SARCALUMENIN"/>
    <property type="match status" value="1"/>
</dbReference>
<dbReference type="GO" id="GO:0016020">
    <property type="term" value="C:membrane"/>
    <property type="evidence" value="ECO:0007669"/>
    <property type="project" value="UniProtKB-SubCell"/>
</dbReference>
<evidence type="ECO:0000256" key="4">
    <source>
        <dbReference type="ARBA" id="ARBA00023134"/>
    </source>
</evidence>
<dbReference type="PANTHER" id="PTHR10465">
    <property type="entry name" value="TRANSMEMBRANE GTPASE FZO1"/>
    <property type="match status" value="1"/>
</dbReference>
<dbReference type="GO" id="GO:0003924">
    <property type="term" value="F:GTPase activity"/>
    <property type="evidence" value="ECO:0007669"/>
    <property type="project" value="InterPro"/>
</dbReference>
<feature type="coiled-coil region" evidence="6">
    <location>
        <begin position="726"/>
        <end position="753"/>
    </location>
</feature>
<keyword evidence="5" id="KW-0472">Membrane</keyword>
<dbReference type="SUPFAM" id="SSF52540">
    <property type="entry name" value="P-loop containing nucleoside triphosphate hydrolases"/>
    <property type="match status" value="1"/>
</dbReference>
<evidence type="ECO:0000259" key="7">
    <source>
        <dbReference type="Pfam" id="PF00350"/>
    </source>
</evidence>
<evidence type="ECO:0000256" key="1">
    <source>
        <dbReference type="ARBA" id="ARBA00004370"/>
    </source>
</evidence>
<dbReference type="Gene3D" id="3.40.50.300">
    <property type="entry name" value="P-loop containing nucleotide triphosphate hydrolases"/>
    <property type="match status" value="1"/>
</dbReference>
<keyword evidence="3" id="KW-0378">Hydrolase</keyword>
<dbReference type="Proteomes" id="UP000284543">
    <property type="component" value="Unassembled WGS sequence"/>
</dbReference>
<keyword evidence="4" id="KW-0342">GTP-binding</keyword>
<gene>
    <name evidence="8" type="ORF">DWW02_06130</name>
</gene>
<comment type="caution">
    <text evidence="8">The sequence shown here is derived from an EMBL/GenBank/DDBJ whole genome shotgun (WGS) entry which is preliminary data.</text>
</comment>
<name>A0A412ZAZ6_9FIRM</name>
<keyword evidence="2" id="KW-0547">Nucleotide-binding</keyword>
<evidence type="ECO:0000256" key="3">
    <source>
        <dbReference type="ARBA" id="ARBA00022801"/>
    </source>
</evidence>
<comment type="subcellular location">
    <subcellularLocation>
        <location evidence="1">Membrane</location>
    </subcellularLocation>
</comment>
<dbReference type="GO" id="GO:0008053">
    <property type="term" value="P:mitochondrial fusion"/>
    <property type="evidence" value="ECO:0007669"/>
    <property type="project" value="TreeGrafter"/>
</dbReference>
<dbReference type="Pfam" id="PF00350">
    <property type="entry name" value="Dynamin_N"/>
    <property type="match status" value="1"/>
</dbReference>
<sequence length="763" mass="86539">MKKVFIKYNPYNLETEITVDGKKLAQNSKIGERIVPGTRLQEWIEDLPRILVDEYNDKDFDITFHGTLLDFEDLTEVFTQAYERGELTAKLDRIPAKETSDKEALIDDVFKAIQEGPFDELRDVEILSAFKHARSKDFEVCVVATMSAGKSTLINSMLGTKLMPSKQEACTAIITRIKDTEGTSFWQAEVYNKDNMLVETHENLTYETMDRLNGDETVSVIKAAGDIPFVSAEDVSLVLIDTPGPNNSRDPEHKKVQSEFLNKSSKSLVLYIMEGTFGSDDDNALLQRVADSMKVGGKQSKDRFIFVVNKMDDRRREDGDTEQTLERIRAYLRNHGISNPNLFPAAALPALNIRLQQSGVEMDEDTIDETEMKVRKLNRNASLHFETYASLPASIRGTINKQLAQAAEKSDAEAEALIHTGVVSIEAAIRQYVQKYAKTAKVKNIVDTFMHKLDEVGCFEKTKQELARNRKDGERIAKQIETIRKKVDDAKSAQKFKDAVDDAVVSVNDSARDAIEAIIQKYQAKIRKKIDDLRGEELDIDEVSDEVERLSRFAKKLEPDFQSELDELIRESLLKTSNALLAEYKKKLASLTEEIDPSTLAGISIDPLKLMGGSVVSADDFSVKKLVQSKKVEDGEEYVENTGKKWYKPWTWFQEKGYYRTKYKTVKYVAADALAQEFLTPINEVVFDNGELARKHALKQSNHIASAFNKEFQRLDVILKKKLSELESYATDQEKAAERVKETERRLAWLEEIKARVASILEI</sequence>
<dbReference type="RefSeq" id="WP_118017873.1">
    <property type="nucleotide sequence ID" value="NZ_CAUHGS010000013.1"/>
</dbReference>
<organism evidence="8 9">
    <name type="scientific">Enterocloster bolteae</name>
    <dbReference type="NCBI Taxonomy" id="208479"/>
    <lineage>
        <taxon>Bacteria</taxon>
        <taxon>Bacillati</taxon>
        <taxon>Bacillota</taxon>
        <taxon>Clostridia</taxon>
        <taxon>Lachnospirales</taxon>
        <taxon>Lachnospiraceae</taxon>
        <taxon>Enterocloster</taxon>
    </lineage>
</organism>